<organism evidence="1 2">
    <name type="scientific">Microcella alkalica</name>
    <dbReference type="NCBI Taxonomy" id="355930"/>
    <lineage>
        <taxon>Bacteria</taxon>
        <taxon>Bacillati</taxon>
        <taxon>Actinomycetota</taxon>
        <taxon>Actinomycetes</taxon>
        <taxon>Micrococcales</taxon>
        <taxon>Microbacteriaceae</taxon>
        <taxon>Microcella</taxon>
    </lineage>
</organism>
<reference evidence="1 2" key="1">
    <citation type="submission" date="2020-07" db="EMBL/GenBank/DDBJ databases">
        <title>Sequencing the genomes of 1000 actinobacteria strains.</title>
        <authorList>
            <person name="Klenk H.-P."/>
        </authorList>
    </citation>
    <scope>NUCLEOTIDE SEQUENCE [LARGE SCALE GENOMIC DNA]</scope>
    <source>
        <strain evidence="1 2">DSM 19663</strain>
    </source>
</reference>
<gene>
    <name evidence="1" type="ORF">FHX53_001653</name>
</gene>
<keyword evidence="2" id="KW-1185">Reference proteome</keyword>
<evidence type="ECO:0000313" key="1">
    <source>
        <dbReference type="EMBL" id="MBA8848061.1"/>
    </source>
</evidence>
<evidence type="ECO:0000313" key="2">
    <source>
        <dbReference type="Proteomes" id="UP000585905"/>
    </source>
</evidence>
<accession>A0A839E6J5</accession>
<dbReference type="RefSeq" id="WP_182490861.1">
    <property type="nucleotide sequence ID" value="NZ_BAAAOV010000001.1"/>
</dbReference>
<dbReference type="InterPro" id="IPR021202">
    <property type="entry name" value="Rv3654c-like"/>
</dbReference>
<dbReference type="EMBL" id="JACGWX010000003">
    <property type="protein sequence ID" value="MBA8848061.1"/>
    <property type="molecule type" value="Genomic_DNA"/>
</dbReference>
<dbReference type="Proteomes" id="UP000585905">
    <property type="component" value="Unassembled WGS sequence"/>
</dbReference>
<protein>
    <submittedName>
        <fullName evidence="1">Secretion/DNA translocation related TadE-like protein</fullName>
    </submittedName>
</protein>
<sequence length="106" mass="10016">MAGAPLVVGLAAAVALSGGGAVAVSVALVESQRISGAADAAALAGADALLGWVAEAPCASAARVAEVNRARLSACRVDGVEIVVTVSGAAAGIPVERSARAGPARS</sequence>
<comment type="caution">
    <text evidence="1">The sequence shown here is derived from an EMBL/GenBank/DDBJ whole genome shotgun (WGS) entry which is preliminary data.</text>
</comment>
<dbReference type="NCBIfam" id="TIGR03816">
    <property type="entry name" value="tadE_like_DECH"/>
    <property type="match status" value="1"/>
</dbReference>
<name>A0A839E6J5_9MICO</name>
<dbReference type="AlphaFoldDB" id="A0A839E6J5"/>
<proteinExistence type="predicted"/>